<dbReference type="Proteomes" id="UP000317243">
    <property type="component" value="Unassembled WGS sequence"/>
</dbReference>
<accession>A0A5C5X765</accession>
<sequence length="183" mass="20980">MTVQRDEPNPEVMAFLERAVDLVAQQPEWQKGLLEASSRSTNQVPRSTKVSEIKEVDVTIQVPAEITMNGTVYDFTNEFREAVRGEGYYSLYDSRAYVCGAVRTVHEHPIYKPRLIDVSKVPWLKRGTWIAEDSDGSQFIFNSQPHFDCDCWHSGHKEVQINPVPGLFHESLMYYQRIVEGQG</sequence>
<keyword evidence="2" id="KW-1185">Reference proteome</keyword>
<name>A0A5C5X765_9PLAN</name>
<evidence type="ECO:0000313" key="1">
    <source>
        <dbReference type="EMBL" id="TWT58957.1"/>
    </source>
</evidence>
<dbReference type="AlphaFoldDB" id="A0A5C5X765"/>
<dbReference type="RefSeq" id="WP_146509702.1">
    <property type="nucleotide sequence ID" value="NZ_SIHI01000001.1"/>
</dbReference>
<reference evidence="1 2" key="1">
    <citation type="submission" date="2019-02" db="EMBL/GenBank/DDBJ databases">
        <title>Deep-cultivation of Planctomycetes and their phenomic and genomic characterization uncovers novel biology.</title>
        <authorList>
            <person name="Wiegand S."/>
            <person name="Jogler M."/>
            <person name="Boedeker C."/>
            <person name="Pinto D."/>
            <person name="Vollmers J."/>
            <person name="Rivas-Marin E."/>
            <person name="Kohn T."/>
            <person name="Peeters S.H."/>
            <person name="Heuer A."/>
            <person name="Rast P."/>
            <person name="Oberbeckmann S."/>
            <person name="Bunk B."/>
            <person name="Jeske O."/>
            <person name="Meyerdierks A."/>
            <person name="Storesund J.E."/>
            <person name="Kallscheuer N."/>
            <person name="Luecker S."/>
            <person name="Lage O.M."/>
            <person name="Pohl T."/>
            <person name="Merkel B.J."/>
            <person name="Hornburger P."/>
            <person name="Mueller R.-W."/>
            <person name="Bruemmer F."/>
            <person name="Labrenz M."/>
            <person name="Spormann A.M."/>
            <person name="Op Den Camp H."/>
            <person name="Overmann J."/>
            <person name="Amann R."/>
            <person name="Jetten M.S.M."/>
            <person name="Mascher T."/>
            <person name="Medema M.H."/>
            <person name="Devos D.P."/>
            <person name="Kaster A.-K."/>
            <person name="Ovreas L."/>
            <person name="Rohde M."/>
            <person name="Galperin M.Y."/>
            <person name="Jogler C."/>
        </authorList>
    </citation>
    <scope>NUCLEOTIDE SEQUENCE [LARGE SCALE GENOMIC DNA]</scope>
    <source>
        <strain evidence="1 2">KOR42</strain>
    </source>
</reference>
<proteinExistence type="predicted"/>
<organism evidence="1 2">
    <name type="scientific">Thalassoglobus neptunius</name>
    <dbReference type="NCBI Taxonomy" id="1938619"/>
    <lineage>
        <taxon>Bacteria</taxon>
        <taxon>Pseudomonadati</taxon>
        <taxon>Planctomycetota</taxon>
        <taxon>Planctomycetia</taxon>
        <taxon>Planctomycetales</taxon>
        <taxon>Planctomycetaceae</taxon>
        <taxon>Thalassoglobus</taxon>
    </lineage>
</organism>
<comment type="caution">
    <text evidence="1">The sequence shown here is derived from an EMBL/GenBank/DDBJ whole genome shotgun (WGS) entry which is preliminary data.</text>
</comment>
<dbReference type="EMBL" id="SIHI01000001">
    <property type="protein sequence ID" value="TWT58957.1"/>
    <property type="molecule type" value="Genomic_DNA"/>
</dbReference>
<evidence type="ECO:0000313" key="2">
    <source>
        <dbReference type="Proteomes" id="UP000317243"/>
    </source>
</evidence>
<protein>
    <submittedName>
        <fullName evidence="1">Uncharacterized protein</fullName>
    </submittedName>
</protein>
<gene>
    <name evidence="1" type="ORF">KOR42_23440</name>
</gene>